<evidence type="ECO:0000256" key="2">
    <source>
        <dbReference type="ARBA" id="ARBA00012411"/>
    </source>
</evidence>
<comment type="catalytic activity">
    <reaction evidence="7">
        <text>L-threonyl-[protein] + ATP = O-phospho-L-threonyl-[protein] + ADP + H(+)</text>
        <dbReference type="Rhea" id="RHEA:46608"/>
        <dbReference type="Rhea" id="RHEA-COMP:11060"/>
        <dbReference type="Rhea" id="RHEA-COMP:11605"/>
        <dbReference type="ChEBI" id="CHEBI:15378"/>
        <dbReference type="ChEBI" id="CHEBI:30013"/>
        <dbReference type="ChEBI" id="CHEBI:30616"/>
        <dbReference type="ChEBI" id="CHEBI:61977"/>
        <dbReference type="ChEBI" id="CHEBI:456216"/>
        <dbReference type="EC" id="2.7.11.24"/>
    </reaction>
    <physiologicalReaction direction="left-to-right" evidence="7">
        <dbReference type="Rhea" id="RHEA:46609"/>
    </physiologicalReaction>
</comment>
<evidence type="ECO:0000256" key="4">
    <source>
        <dbReference type="ARBA" id="ARBA00022741"/>
    </source>
</evidence>
<protein>
    <recommendedName>
        <fullName evidence="2">mitogen-activated protein kinase</fullName>
        <ecNumber evidence="2">2.7.11.24</ecNumber>
    </recommendedName>
</protein>
<feature type="region of interest" description="Disordered" evidence="10">
    <location>
        <begin position="241"/>
        <end position="326"/>
    </location>
</feature>
<dbReference type="FunFam" id="3.30.200.20:FF:000387">
    <property type="entry name" value="Serine/threonine-protein kinase STE11"/>
    <property type="match status" value="1"/>
</dbReference>
<dbReference type="SUPFAM" id="SSF56112">
    <property type="entry name" value="Protein kinase-like (PK-like)"/>
    <property type="match status" value="1"/>
</dbReference>
<dbReference type="GO" id="GO:0004709">
    <property type="term" value="F:MAP kinase kinase kinase activity"/>
    <property type="evidence" value="ECO:0007669"/>
    <property type="project" value="UniProtKB-ARBA"/>
</dbReference>
<dbReference type="PROSITE" id="PS00107">
    <property type="entry name" value="PROTEIN_KINASE_ATP"/>
    <property type="match status" value="1"/>
</dbReference>
<feature type="compositionally biased region" description="Low complexity" evidence="10">
    <location>
        <begin position="69"/>
        <end position="80"/>
    </location>
</feature>
<dbReference type="InterPro" id="IPR017441">
    <property type="entry name" value="Protein_kinase_ATP_BS"/>
</dbReference>
<comment type="caution">
    <text evidence="12">The sequence shown here is derived from an EMBL/GenBank/DDBJ whole genome shotgun (WGS) entry which is preliminary data.</text>
</comment>
<evidence type="ECO:0000313" key="13">
    <source>
        <dbReference type="Proteomes" id="UP001168146"/>
    </source>
</evidence>
<dbReference type="InterPro" id="IPR000719">
    <property type="entry name" value="Prot_kinase_dom"/>
</dbReference>
<feature type="non-terminal residue" evidence="12">
    <location>
        <position position="1"/>
    </location>
</feature>
<dbReference type="GO" id="GO:0005524">
    <property type="term" value="F:ATP binding"/>
    <property type="evidence" value="ECO:0007669"/>
    <property type="project" value="UniProtKB-UniRule"/>
</dbReference>
<feature type="compositionally biased region" description="Polar residues" evidence="10">
    <location>
        <begin position="127"/>
        <end position="138"/>
    </location>
</feature>
<keyword evidence="6 9" id="KW-0067">ATP-binding</keyword>
<dbReference type="EC" id="2.7.11.24" evidence="2"/>
<feature type="domain" description="Protein kinase" evidence="11">
    <location>
        <begin position="431"/>
        <end position="523"/>
    </location>
</feature>
<proteinExistence type="inferred from homology"/>
<dbReference type="GO" id="GO:0004707">
    <property type="term" value="F:MAP kinase activity"/>
    <property type="evidence" value="ECO:0007669"/>
    <property type="project" value="UniProtKB-EC"/>
</dbReference>
<evidence type="ECO:0000256" key="3">
    <source>
        <dbReference type="ARBA" id="ARBA00022679"/>
    </source>
</evidence>
<evidence type="ECO:0000256" key="9">
    <source>
        <dbReference type="PROSITE-ProRule" id="PRU10141"/>
    </source>
</evidence>
<organism evidence="12 13">
    <name type="scientific">Friedmanniomyces endolithicus</name>
    <dbReference type="NCBI Taxonomy" id="329885"/>
    <lineage>
        <taxon>Eukaryota</taxon>
        <taxon>Fungi</taxon>
        <taxon>Dikarya</taxon>
        <taxon>Ascomycota</taxon>
        <taxon>Pezizomycotina</taxon>
        <taxon>Dothideomycetes</taxon>
        <taxon>Dothideomycetidae</taxon>
        <taxon>Mycosphaerellales</taxon>
        <taxon>Teratosphaeriaceae</taxon>
        <taxon>Friedmanniomyces</taxon>
    </lineage>
</organism>
<evidence type="ECO:0000256" key="10">
    <source>
        <dbReference type="SAM" id="MobiDB-lite"/>
    </source>
</evidence>
<dbReference type="Proteomes" id="UP001168146">
    <property type="component" value="Unassembled WGS sequence"/>
</dbReference>
<keyword evidence="3 12" id="KW-0808">Transferase</keyword>
<feature type="compositionally biased region" description="Basic and acidic residues" evidence="10">
    <location>
        <begin position="296"/>
        <end position="305"/>
    </location>
</feature>
<comment type="similarity">
    <text evidence="1">Belongs to the protein kinase superfamily. STE Ser/Thr protein kinase family. MAP kinase kinase kinase subfamily.</text>
</comment>
<evidence type="ECO:0000256" key="8">
    <source>
        <dbReference type="ARBA" id="ARBA00048130"/>
    </source>
</evidence>
<feature type="compositionally biased region" description="Polar residues" evidence="10">
    <location>
        <begin position="1"/>
        <end position="13"/>
    </location>
</feature>
<evidence type="ECO:0000259" key="11">
    <source>
        <dbReference type="PROSITE" id="PS50011"/>
    </source>
</evidence>
<dbReference type="EMBL" id="JASUXU010000474">
    <property type="protein sequence ID" value="KAK0301494.1"/>
    <property type="molecule type" value="Genomic_DNA"/>
</dbReference>
<keyword evidence="5 12" id="KW-0418">Kinase</keyword>
<dbReference type="AlphaFoldDB" id="A0AAN6F4V8"/>
<feature type="region of interest" description="Disordered" evidence="10">
    <location>
        <begin position="150"/>
        <end position="210"/>
    </location>
</feature>
<evidence type="ECO:0000256" key="7">
    <source>
        <dbReference type="ARBA" id="ARBA00047919"/>
    </source>
</evidence>
<evidence type="ECO:0000313" key="12">
    <source>
        <dbReference type="EMBL" id="KAK0301494.1"/>
    </source>
</evidence>
<dbReference type="PANTHER" id="PTHR48016:SF48">
    <property type="entry name" value="SERINE_THREONINE-PROTEIN KINASE BCK1_SLK1_SSP31"/>
    <property type="match status" value="1"/>
</dbReference>
<dbReference type="Gene3D" id="3.30.200.20">
    <property type="entry name" value="Phosphorylase Kinase, domain 1"/>
    <property type="match status" value="1"/>
</dbReference>
<dbReference type="PROSITE" id="PS50011">
    <property type="entry name" value="PROTEIN_KINASE_DOM"/>
    <property type="match status" value="1"/>
</dbReference>
<evidence type="ECO:0000256" key="1">
    <source>
        <dbReference type="ARBA" id="ARBA00006529"/>
    </source>
</evidence>
<reference evidence="12" key="1">
    <citation type="submission" date="2021-12" db="EMBL/GenBank/DDBJ databases">
        <title>Black yeast isolated from Biological Soil Crust.</title>
        <authorList>
            <person name="Kurbessoian T."/>
        </authorList>
    </citation>
    <scope>NUCLEOTIDE SEQUENCE</scope>
    <source>
        <strain evidence="12">CCFEE 5208</strain>
    </source>
</reference>
<feature type="compositionally biased region" description="Polar residues" evidence="10">
    <location>
        <begin position="266"/>
        <end position="295"/>
    </location>
</feature>
<evidence type="ECO:0000256" key="5">
    <source>
        <dbReference type="ARBA" id="ARBA00022777"/>
    </source>
</evidence>
<comment type="catalytic activity">
    <reaction evidence="8">
        <text>L-seryl-[protein] + ATP = O-phospho-L-seryl-[protein] + ADP + H(+)</text>
        <dbReference type="Rhea" id="RHEA:17989"/>
        <dbReference type="Rhea" id="RHEA-COMP:9863"/>
        <dbReference type="Rhea" id="RHEA-COMP:11604"/>
        <dbReference type="ChEBI" id="CHEBI:15378"/>
        <dbReference type="ChEBI" id="CHEBI:29999"/>
        <dbReference type="ChEBI" id="CHEBI:30616"/>
        <dbReference type="ChEBI" id="CHEBI:83421"/>
        <dbReference type="ChEBI" id="CHEBI:456216"/>
        <dbReference type="EC" id="2.7.11.24"/>
    </reaction>
    <physiologicalReaction direction="left-to-right" evidence="8">
        <dbReference type="Rhea" id="RHEA:17990"/>
    </physiologicalReaction>
</comment>
<accession>A0AAN6F4V8</accession>
<keyword evidence="4 9" id="KW-0547">Nucleotide-binding</keyword>
<name>A0AAN6F4V8_9PEZI</name>
<evidence type="ECO:0000256" key="6">
    <source>
        <dbReference type="ARBA" id="ARBA00022840"/>
    </source>
</evidence>
<dbReference type="InterPro" id="IPR011009">
    <property type="entry name" value="Kinase-like_dom_sf"/>
</dbReference>
<gene>
    <name evidence="12" type="primary">BCK1_10</name>
    <name evidence="12" type="ORF">LTR82_018298</name>
</gene>
<dbReference type="InterPro" id="IPR050538">
    <property type="entry name" value="MAP_kinase_kinase_kinase"/>
</dbReference>
<feature type="region of interest" description="Disordered" evidence="10">
    <location>
        <begin position="1"/>
        <end position="138"/>
    </location>
</feature>
<dbReference type="Pfam" id="PF00069">
    <property type="entry name" value="Pkinase"/>
    <property type="match status" value="1"/>
</dbReference>
<dbReference type="PANTHER" id="PTHR48016">
    <property type="entry name" value="MAP KINASE KINASE KINASE SSK2-RELATED-RELATED"/>
    <property type="match status" value="1"/>
</dbReference>
<feature type="non-terminal residue" evidence="12">
    <location>
        <position position="523"/>
    </location>
</feature>
<sequence>GSPRSPYTLSKGGQQFDIPEYVGEDGRHCEDDEDTLRAHGRPNLSVRVPSHPSVNKIKIDGRSHSTDVSLSSSQNSGQLSRMQSKRGPSFDIPPPQVDFAPPSGRIVEDNDDDSDDGLFAIPLANKTKPNSAATPTVSSSIKALAILGIAKDPPTATRSPNRPELRLKTSKSHVRFESPQLPPNDQRHVPEPASSNLWPADSPEDANRFGKRETFASRMWATRPPAEGIVEHLDEFFPKFDLDRPIGEPEEGAESSPVSIDKSRLSTKASSPDPQSRSTTPMSSADESNTLGSDESTLKRSDDRPTSVAQHSMRKPGGLGRTKSIRDVVRKKYNIIQHPSTSSHLSSCAPSGSAMHNPLVDRVSMLTSDRMSGILRRKSTKMFGARIEQVKPSRGSRLIMNLGTISQDTIPETNVQHANKQIPERQPTFKWMRDQLIGKGTFGRVYLGMNTTTGELLAVKQVEINPKAPNADPSRVREMVKALDMEIDRMQHLDNVNIVQYLGCERKEFSISIFLEYIPGGSV</sequence>
<feature type="binding site" evidence="9">
    <location>
        <position position="460"/>
    </location>
    <ligand>
        <name>ATP</name>
        <dbReference type="ChEBI" id="CHEBI:30616"/>
    </ligand>
</feature>